<feature type="compositionally biased region" description="Basic and acidic residues" evidence="1">
    <location>
        <begin position="65"/>
        <end position="81"/>
    </location>
</feature>
<dbReference type="PANTHER" id="PTHR47992">
    <property type="entry name" value="PROTEIN PHOSPHATASE"/>
    <property type="match status" value="1"/>
</dbReference>
<keyword evidence="4" id="KW-1185">Reference proteome</keyword>
<evidence type="ECO:0000313" key="3">
    <source>
        <dbReference type="EMBL" id="CAE7518851.1"/>
    </source>
</evidence>
<feature type="compositionally biased region" description="Basic and acidic residues" evidence="1">
    <location>
        <begin position="88"/>
        <end position="97"/>
    </location>
</feature>
<evidence type="ECO:0000313" key="4">
    <source>
        <dbReference type="Proteomes" id="UP000604046"/>
    </source>
</evidence>
<dbReference type="InterPro" id="IPR001932">
    <property type="entry name" value="PPM-type_phosphatase-like_dom"/>
</dbReference>
<feature type="domain" description="PPM-type phosphatase" evidence="2">
    <location>
        <begin position="165"/>
        <end position="449"/>
    </location>
</feature>
<dbReference type="Gene3D" id="3.60.40.10">
    <property type="entry name" value="PPM-type phosphatase domain"/>
    <property type="match status" value="1"/>
</dbReference>
<dbReference type="OrthoDB" id="10264738at2759"/>
<dbReference type="SUPFAM" id="SSF81606">
    <property type="entry name" value="PP2C-like"/>
    <property type="match status" value="1"/>
</dbReference>
<evidence type="ECO:0000256" key="1">
    <source>
        <dbReference type="SAM" id="MobiDB-lite"/>
    </source>
</evidence>
<dbReference type="EMBL" id="CAJNDS010002541">
    <property type="protein sequence ID" value="CAE7518851.1"/>
    <property type="molecule type" value="Genomic_DNA"/>
</dbReference>
<feature type="region of interest" description="Disordered" evidence="1">
    <location>
        <begin position="63"/>
        <end position="161"/>
    </location>
</feature>
<dbReference type="InterPro" id="IPR015655">
    <property type="entry name" value="PP2C"/>
</dbReference>
<comment type="caution">
    <text evidence="3">The sequence shown here is derived from an EMBL/GenBank/DDBJ whole genome shotgun (WGS) entry which is preliminary data.</text>
</comment>
<dbReference type="InterPro" id="IPR036457">
    <property type="entry name" value="PPM-type-like_dom_sf"/>
</dbReference>
<feature type="compositionally biased region" description="Basic and acidic residues" evidence="1">
    <location>
        <begin position="120"/>
        <end position="130"/>
    </location>
</feature>
<gene>
    <name evidence="3" type="ORF">SNAT2548_LOCUS29042</name>
</gene>
<protein>
    <recommendedName>
        <fullName evidence="2">PPM-type phosphatase domain-containing protein</fullName>
    </recommendedName>
</protein>
<name>A0A812T6I5_9DINO</name>
<dbReference type="AlphaFoldDB" id="A0A812T6I5"/>
<organism evidence="3 4">
    <name type="scientific">Symbiodinium natans</name>
    <dbReference type="NCBI Taxonomy" id="878477"/>
    <lineage>
        <taxon>Eukaryota</taxon>
        <taxon>Sar</taxon>
        <taxon>Alveolata</taxon>
        <taxon>Dinophyceae</taxon>
        <taxon>Suessiales</taxon>
        <taxon>Symbiodiniaceae</taxon>
        <taxon>Symbiodinium</taxon>
    </lineage>
</organism>
<accession>A0A812T6I5</accession>
<dbReference type="SMART" id="SM00332">
    <property type="entry name" value="PP2Cc"/>
    <property type="match status" value="1"/>
</dbReference>
<proteinExistence type="predicted"/>
<dbReference type="GO" id="GO:0004722">
    <property type="term" value="F:protein serine/threonine phosphatase activity"/>
    <property type="evidence" value="ECO:0007669"/>
    <property type="project" value="InterPro"/>
</dbReference>
<sequence>MASWFQLCSGAQAWCHLPCQADLQRKVDALEASLLAYDTRLQEMQWQIEELTRQVSDLRVASAHASDECRREVGDADKETTKTAPAKVKKEQKKETTKIAPAKAKKEPKKEATKIAPAKAKKEPKKESKATMKNNAQAKTKKGAKKPTREQGSESGFNDGPLRLAWASAELQGWRKSMEDSRIVLPQATTCSNLNGVAWEQVAIFGVLDGHGGAQVARFCSKRLPEELVKFPISDGPHQGTELAEALRGAFSRIQQMLEGGQHVDELEQLANPPSPNSARFAKLLPLGDSQAVPGGSTACICCITETQIITANLGDSRAVLCRGGRAIPLTKDQKPENAAEKQRIEAAGGWVTWRSGQWRVNGDLNLSRALGDLEYKGLISAIPDITIHDRSPEDEFLVLGSDGIFNVKTDQEVVDAFRRSEQLLEDAETLLKNCVPGGDNVSVSVVCLN</sequence>
<dbReference type="PROSITE" id="PS51746">
    <property type="entry name" value="PPM_2"/>
    <property type="match status" value="1"/>
</dbReference>
<dbReference type="Pfam" id="PF00481">
    <property type="entry name" value="PP2C"/>
    <property type="match status" value="1"/>
</dbReference>
<reference evidence="3" key="1">
    <citation type="submission" date="2021-02" db="EMBL/GenBank/DDBJ databases">
        <authorList>
            <person name="Dougan E. K."/>
            <person name="Rhodes N."/>
            <person name="Thang M."/>
            <person name="Chan C."/>
        </authorList>
    </citation>
    <scope>NUCLEOTIDE SEQUENCE</scope>
</reference>
<evidence type="ECO:0000259" key="2">
    <source>
        <dbReference type="PROSITE" id="PS51746"/>
    </source>
</evidence>
<dbReference type="CDD" id="cd00143">
    <property type="entry name" value="PP2Cc"/>
    <property type="match status" value="1"/>
</dbReference>
<dbReference type="Proteomes" id="UP000604046">
    <property type="component" value="Unassembled WGS sequence"/>
</dbReference>
<feature type="compositionally biased region" description="Basic and acidic residues" evidence="1">
    <location>
        <begin position="104"/>
        <end position="113"/>
    </location>
</feature>